<comment type="similarity">
    <text evidence="4 21">Belongs to the folylpolyglutamate synthase family.</text>
</comment>
<dbReference type="Proteomes" id="UP001408594">
    <property type="component" value="Unassembled WGS sequence"/>
</dbReference>
<comment type="pathway">
    <text evidence="3">Cofactor biosynthesis; tetrahydrofolylpolyglutamate biosynthesis.</text>
</comment>
<keyword evidence="9" id="KW-0479">Metal-binding</keyword>
<evidence type="ECO:0000256" key="2">
    <source>
        <dbReference type="ARBA" id="ARBA00004799"/>
    </source>
</evidence>
<protein>
    <recommendedName>
        <fullName evidence="7">Dihydrofolate synthase/folylpolyglutamate synthase</fullName>
        <ecNumber evidence="5">6.3.2.12</ecNumber>
        <ecNumber evidence="6">6.3.2.17</ecNumber>
    </recommendedName>
    <alternativeName>
        <fullName evidence="16">Folylpoly-gamma-glutamate synthetase-dihydrofolate synthetase</fullName>
    </alternativeName>
    <alternativeName>
        <fullName evidence="14">Folylpolyglutamate synthetase</fullName>
    </alternativeName>
    <alternativeName>
        <fullName evidence="15">Tetrahydrofolylpolyglutamate synthase</fullName>
    </alternativeName>
</protein>
<name>A0ABP9WL68_9GAMM</name>
<dbReference type="EC" id="6.3.2.17" evidence="6"/>
<dbReference type="InterPro" id="IPR001645">
    <property type="entry name" value="Folylpolyglutamate_synth"/>
</dbReference>
<dbReference type="SUPFAM" id="SSF53623">
    <property type="entry name" value="MurD-like peptide ligases, catalytic domain"/>
    <property type="match status" value="1"/>
</dbReference>
<dbReference type="RefSeq" id="WP_345548170.1">
    <property type="nucleotide sequence ID" value="NZ_BAABRT010000002.1"/>
</dbReference>
<comment type="catalytic activity">
    <reaction evidence="19">
        <text>(6R)-5,10-methylenetetrahydrofolyl-(gamma-L-Glu)(n) + L-glutamate + ATP = (6R)-5,10-methylenetetrahydrofolyl-(gamma-L-Glu)(n+1) + ADP + phosphate + H(+)</text>
        <dbReference type="Rhea" id="RHEA:51912"/>
        <dbReference type="Rhea" id="RHEA-COMP:13257"/>
        <dbReference type="Rhea" id="RHEA-COMP:13258"/>
        <dbReference type="ChEBI" id="CHEBI:15378"/>
        <dbReference type="ChEBI" id="CHEBI:29985"/>
        <dbReference type="ChEBI" id="CHEBI:30616"/>
        <dbReference type="ChEBI" id="CHEBI:43474"/>
        <dbReference type="ChEBI" id="CHEBI:136572"/>
        <dbReference type="ChEBI" id="CHEBI:456216"/>
        <dbReference type="EC" id="6.3.2.17"/>
    </reaction>
</comment>
<comment type="catalytic activity">
    <reaction evidence="20">
        <text>7,8-dihydropteroate + L-glutamate + ATP = 7,8-dihydrofolate + ADP + phosphate + H(+)</text>
        <dbReference type="Rhea" id="RHEA:23584"/>
        <dbReference type="ChEBI" id="CHEBI:15378"/>
        <dbReference type="ChEBI" id="CHEBI:17839"/>
        <dbReference type="ChEBI" id="CHEBI:29985"/>
        <dbReference type="ChEBI" id="CHEBI:30616"/>
        <dbReference type="ChEBI" id="CHEBI:43474"/>
        <dbReference type="ChEBI" id="CHEBI:57451"/>
        <dbReference type="ChEBI" id="CHEBI:456216"/>
        <dbReference type="EC" id="6.3.2.12"/>
    </reaction>
</comment>
<dbReference type="PIRSF" id="PIRSF001563">
    <property type="entry name" value="Folylpolyglu_synth"/>
    <property type="match status" value="1"/>
</dbReference>
<evidence type="ECO:0000256" key="17">
    <source>
        <dbReference type="ARBA" id="ARBA00047493"/>
    </source>
</evidence>
<evidence type="ECO:0000256" key="16">
    <source>
        <dbReference type="ARBA" id="ARBA00032510"/>
    </source>
</evidence>
<dbReference type="InterPro" id="IPR036565">
    <property type="entry name" value="Mur-like_cat_sf"/>
</dbReference>
<dbReference type="Gene3D" id="3.90.190.20">
    <property type="entry name" value="Mur ligase, C-terminal domain"/>
    <property type="match status" value="1"/>
</dbReference>
<dbReference type="EC" id="6.3.2.12" evidence="5"/>
<evidence type="ECO:0000256" key="18">
    <source>
        <dbReference type="ARBA" id="ARBA00047808"/>
    </source>
</evidence>
<evidence type="ECO:0000256" key="7">
    <source>
        <dbReference type="ARBA" id="ARBA00019357"/>
    </source>
</evidence>
<evidence type="ECO:0000313" key="24">
    <source>
        <dbReference type="Proteomes" id="UP001408594"/>
    </source>
</evidence>
<evidence type="ECO:0000256" key="9">
    <source>
        <dbReference type="ARBA" id="ARBA00022723"/>
    </source>
</evidence>
<accession>A0ABP9WL68</accession>
<evidence type="ECO:0000256" key="14">
    <source>
        <dbReference type="ARBA" id="ARBA00030048"/>
    </source>
</evidence>
<evidence type="ECO:0000256" key="19">
    <source>
        <dbReference type="ARBA" id="ARBA00049035"/>
    </source>
</evidence>
<evidence type="ECO:0000313" key="23">
    <source>
        <dbReference type="EMBL" id="GAA5523749.1"/>
    </source>
</evidence>
<evidence type="ECO:0000256" key="5">
    <source>
        <dbReference type="ARBA" id="ARBA00013023"/>
    </source>
</evidence>
<comment type="caution">
    <text evidence="23">The sequence shown here is derived from an EMBL/GenBank/DDBJ whole genome shotgun (WGS) entry which is preliminary data.</text>
</comment>
<dbReference type="PANTHER" id="PTHR11136:SF0">
    <property type="entry name" value="DIHYDROFOLATE SYNTHETASE-RELATED"/>
    <property type="match status" value="1"/>
</dbReference>
<evidence type="ECO:0000256" key="15">
    <source>
        <dbReference type="ARBA" id="ARBA00030592"/>
    </source>
</evidence>
<dbReference type="Pfam" id="PF02875">
    <property type="entry name" value="Mur_ligase_C"/>
    <property type="match status" value="1"/>
</dbReference>
<sequence>MSALQNWLARLERLHPTEIELGLARVAAVADTLGVQKPAPRVITVGGTNGKGSCVATMEALLLAGDHTVGAYSSPHLLRFNERIRINGEEVSDAALVEALEVVEAARGATSLTYFEFTTLAALWLFQRAGVAFALLEVGLGGRLDAVNLVDADLAVITSVAIDHEAWLGSDREVIGREKAGILRPGSPFVCADPEPPFSVVSAAAGLAAQSRFIGRDFTLEGDCYRWGGSGESAELLVRLPPVSLPKPSIAAAITALKILDALPAGGPEAIVNAIAGIQLPGRCQQVTWRGRQLLIDVGHNPAAAGYLARWLSDHPRAGRTVALVAAMADKDLLGLLRPLAQQVSHWQPAQLPGNERAATPSALRAALQQAGVPSLSVGQGDPAVGDALETLVEGMQAEDRLLVFGSFFTVAEVLQRVRDDRDGESA</sequence>
<gene>
    <name evidence="23" type="primary">folC</name>
    <name evidence="23" type="ORF">Maes01_00298</name>
</gene>
<evidence type="ECO:0000256" key="1">
    <source>
        <dbReference type="ARBA" id="ARBA00002714"/>
    </source>
</evidence>
<dbReference type="NCBIfam" id="NF008101">
    <property type="entry name" value="PRK10846.1"/>
    <property type="match status" value="1"/>
</dbReference>
<evidence type="ECO:0000256" key="6">
    <source>
        <dbReference type="ARBA" id="ARBA00013025"/>
    </source>
</evidence>
<evidence type="ECO:0000256" key="4">
    <source>
        <dbReference type="ARBA" id="ARBA00008276"/>
    </source>
</evidence>
<dbReference type="NCBIfam" id="TIGR01499">
    <property type="entry name" value="folC"/>
    <property type="match status" value="1"/>
</dbReference>
<evidence type="ECO:0000256" key="11">
    <source>
        <dbReference type="ARBA" id="ARBA00022840"/>
    </source>
</evidence>
<dbReference type="InterPro" id="IPR036615">
    <property type="entry name" value="Mur_ligase_C_dom_sf"/>
</dbReference>
<proteinExistence type="inferred from homology"/>
<keyword evidence="11 21" id="KW-0067">ATP-binding</keyword>
<keyword evidence="12" id="KW-0460">Magnesium</keyword>
<dbReference type="PANTHER" id="PTHR11136">
    <property type="entry name" value="FOLYLPOLYGLUTAMATE SYNTHASE-RELATED"/>
    <property type="match status" value="1"/>
</dbReference>
<keyword evidence="10 21" id="KW-0547">Nucleotide-binding</keyword>
<evidence type="ECO:0000256" key="3">
    <source>
        <dbReference type="ARBA" id="ARBA00005150"/>
    </source>
</evidence>
<comment type="catalytic activity">
    <reaction evidence="17">
        <text>(6S)-5,6,7,8-tetrahydrofolyl-(gamma-L-Glu)(n) + L-glutamate + ATP = (6S)-5,6,7,8-tetrahydrofolyl-(gamma-L-Glu)(n+1) + ADP + phosphate + H(+)</text>
        <dbReference type="Rhea" id="RHEA:10580"/>
        <dbReference type="Rhea" id="RHEA-COMP:14738"/>
        <dbReference type="Rhea" id="RHEA-COMP:14740"/>
        <dbReference type="ChEBI" id="CHEBI:15378"/>
        <dbReference type="ChEBI" id="CHEBI:29985"/>
        <dbReference type="ChEBI" id="CHEBI:30616"/>
        <dbReference type="ChEBI" id="CHEBI:43474"/>
        <dbReference type="ChEBI" id="CHEBI:141005"/>
        <dbReference type="ChEBI" id="CHEBI:456216"/>
        <dbReference type="EC" id="6.3.2.17"/>
    </reaction>
</comment>
<evidence type="ECO:0000256" key="12">
    <source>
        <dbReference type="ARBA" id="ARBA00022842"/>
    </source>
</evidence>
<evidence type="ECO:0000256" key="21">
    <source>
        <dbReference type="PIRNR" id="PIRNR001563"/>
    </source>
</evidence>
<dbReference type="EMBL" id="BAABRT010000002">
    <property type="protein sequence ID" value="GAA5523749.1"/>
    <property type="molecule type" value="Genomic_DNA"/>
</dbReference>
<dbReference type="InterPro" id="IPR004101">
    <property type="entry name" value="Mur_ligase_C"/>
</dbReference>
<reference evidence="23 24" key="1">
    <citation type="submission" date="2024-02" db="EMBL/GenBank/DDBJ databases">
        <title>Microbulbifer aestuariivivens NBRC 112533.</title>
        <authorList>
            <person name="Ichikawa N."/>
            <person name="Katano-Makiyama Y."/>
            <person name="Hidaka K."/>
        </authorList>
    </citation>
    <scope>NUCLEOTIDE SEQUENCE [LARGE SCALE GENOMIC DNA]</scope>
    <source>
        <strain evidence="23 24">NBRC 112533</strain>
    </source>
</reference>
<comment type="function">
    <text evidence="1">Functions in two distinct reactions of the de novo folate biosynthetic pathway. Catalyzes the addition of a glutamate residue to dihydropteroate (7,8-dihydropteroate or H2Pte) to form dihydrofolate (7,8-dihydrofolate monoglutamate or H2Pte-Glu). Also catalyzes successive additions of L-glutamate to tetrahydrofolate or 10-formyltetrahydrofolate or 5,10-methylenetetrahydrofolate, leading to folylpolyglutamate derivatives.</text>
</comment>
<keyword evidence="8 21" id="KW-0436">Ligase</keyword>
<evidence type="ECO:0000256" key="8">
    <source>
        <dbReference type="ARBA" id="ARBA00022598"/>
    </source>
</evidence>
<evidence type="ECO:0000256" key="13">
    <source>
        <dbReference type="ARBA" id="ARBA00022909"/>
    </source>
</evidence>
<feature type="domain" description="Mur ligase C-terminal" evidence="22">
    <location>
        <begin position="282"/>
        <end position="408"/>
    </location>
</feature>
<dbReference type="SUPFAM" id="SSF53244">
    <property type="entry name" value="MurD-like peptide ligases, peptide-binding domain"/>
    <property type="match status" value="1"/>
</dbReference>
<evidence type="ECO:0000259" key="22">
    <source>
        <dbReference type="Pfam" id="PF02875"/>
    </source>
</evidence>
<comment type="pathway">
    <text evidence="2">Cofactor biosynthesis; tetrahydrofolate biosynthesis; 7,8-dihydrofolate from 2-amino-4-hydroxy-6-hydroxymethyl-7,8-dihydropteridine diphosphate and 4-aminobenzoate: step 2/2.</text>
</comment>
<evidence type="ECO:0000256" key="20">
    <source>
        <dbReference type="ARBA" id="ARBA00049161"/>
    </source>
</evidence>
<keyword evidence="24" id="KW-1185">Reference proteome</keyword>
<evidence type="ECO:0000256" key="10">
    <source>
        <dbReference type="ARBA" id="ARBA00022741"/>
    </source>
</evidence>
<comment type="catalytic activity">
    <reaction evidence="18">
        <text>10-formyltetrahydrofolyl-(gamma-L-Glu)(n) + L-glutamate + ATP = 10-formyltetrahydrofolyl-(gamma-L-Glu)(n+1) + ADP + phosphate + H(+)</text>
        <dbReference type="Rhea" id="RHEA:51904"/>
        <dbReference type="Rhea" id="RHEA-COMP:13088"/>
        <dbReference type="Rhea" id="RHEA-COMP:14300"/>
        <dbReference type="ChEBI" id="CHEBI:15378"/>
        <dbReference type="ChEBI" id="CHEBI:29985"/>
        <dbReference type="ChEBI" id="CHEBI:30616"/>
        <dbReference type="ChEBI" id="CHEBI:43474"/>
        <dbReference type="ChEBI" id="CHEBI:134413"/>
        <dbReference type="ChEBI" id="CHEBI:456216"/>
        <dbReference type="EC" id="6.3.2.17"/>
    </reaction>
</comment>
<dbReference type="Gene3D" id="3.40.1190.10">
    <property type="entry name" value="Mur-like, catalytic domain"/>
    <property type="match status" value="1"/>
</dbReference>
<organism evidence="23 24">
    <name type="scientific">Microbulbifer aestuariivivens</name>
    <dbReference type="NCBI Taxonomy" id="1908308"/>
    <lineage>
        <taxon>Bacteria</taxon>
        <taxon>Pseudomonadati</taxon>
        <taxon>Pseudomonadota</taxon>
        <taxon>Gammaproteobacteria</taxon>
        <taxon>Cellvibrionales</taxon>
        <taxon>Microbulbiferaceae</taxon>
        <taxon>Microbulbifer</taxon>
    </lineage>
</organism>
<keyword evidence="13" id="KW-0289">Folate biosynthesis</keyword>